<dbReference type="RefSeq" id="WP_317792957.1">
    <property type="nucleotide sequence ID" value="NZ_AP028461.1"/>
</dbReference>
<organism evidence="2 3">
    <name type="scientific">Actinoplanes sichuanensis</name>
    <dbReference type="NCBI Taxonomy" id="512349"/>
    <lineage>
        <taxon>Bacteria</taxon>
        <taxon>Bacillati</taxon>
        <taxon>Actinomycetota</taxon>
        <taxon>Actinomycetes</taxon>
        <taxon>Micromonosporales</taxon>
        <taxon>Micromonosporaceae</taxon>
        <taxon>Actinoplanes</taxon>
    </lineage>
</organism>
<evidence type="ECO:0008006" key="4">
    <source>
        <dbReference type="Google" id="ProtNLM"/>
    </source>
</evidence>
<evidence type="ECO:0000313" key="2">
    <source>
        <dbReference type="EMBL" id="MFD1365509.1"/>
    </source>
</evidence>
<protein>
    <recommendedName>
        <fullName evidence="4">Sulfatase-modifying factor enzyme domain-containing protein</fullName>
    </recommendedName>
</protein>
<evidence type="ECO:0000256" key="1">
    <source>
        <dbReference type="SAM" id="MobiDB-lite"/>
    </source>
</evidence>
<dbReference type="EMBL" id="JBHTMK010000012">
    <property type="protein sequence ID" value="MFD1365509.1"/>
    <property type="molecule type" value="Genomic_DNA"/>
</dbReference>
<proteinExistence type="predicted"/>
<keyword evidence="3" id="KW-1185">Reference proteome</keyword>
<gene>
    <name evidence="2" type="ORF">ACFQ5G_09175</name>
</gene>
<name>A0ABW4A4V9_9ACTN</name>
<accession>A0ABW4A4V9</accession>
<evidence type="ECO:0000313" key="3">
    <source>
        <dbReference type="Proteomes" id="UP001597183"/>
    </source>
</evidence>
<feature type="region of interest" description="Disordered" evidence="1">
    <location>
        <begin position="102"/>
        <end position="122"/>
    </location>
</feature>
<dbReference type="InterPro" id="IPR016187">
    <property type="entry name" value="CTDL_fold"/>
</dbReference>
<reference evidence="3" key="1">
    <citation type="journal article" date="2019" name="Int. J. Syst. Evol. Microbiol.">
        <title>The Global Catalogue of Microorganisms (GCM) 10K type strain sequencing project: providing services to taxonomists for standard genome sequencing and annotation.</title>
        <authorList>
            <consortium name="The Broad Institute Genomics Platform"/>
            <consortium name="The Broad Institute Genome Sequencing Center for Infectious Disease"/>
            <person name="Wu L."/>
            <person name="Ma J."/>
        </authorList>
    </citation>
    <scope>NUCLEOTIDE SEQUENCE [LARGE SCALE GENOMIC DNA]</scope>
    <source>
        <strain evidence="3">CCM 7526</strain>
    </source>
</reference>
<dbReference type="Proteomes" id="UP001597183">
    <property type="component" value="Unassembled WGS sequence"/>
</dbReference>
<sequence length="122" mass="13158">MSHADLTQHAWNEFSDEAAGEWGLSGTPLDFITAATSPARRVTLPARLVAVRARPSEEFADDEGDGHEWVIAGLRSSGLCPPTPDEWEHACGAGATTLFRWGDDYPPPIGSRSRPRRSTTAG</sequence>
<feature type="compositionally biased region" description="Basic residues" evidence="1">
    <location>
        <begin position="113"/>
        <end position="122"/>
    </location>
</feature>
<dbReference type="SUPFAM" id="SSF56436">
    <property type="entry name" value="C-type lectin-like"/>
    <property type="match status" value="1"/>
</dbReference>
<comment type="caution">
    <text evidence="2">The sequence shown here is derived from an EMBL/GenBank/DDBJ whole genome shotgun (WGS) entry which is preliminary data.</text>
</comment>